<dbReference type="Proteomes" id="UP001153555">
    <property type="component" value="Unassembled WGS sequence"/>
</dbReference>
<sequence>MAKNIEALLNKINKPAVKTIQSPDGDIIDCVPFHLQPAFDHPLLKGQKTITKLPKARSSNNTFVENFQVWTMSGERCPDNTVPIRRTTAQDILKAKSVEAFGRKTVRKDADDGAVHEHAVFSASGIFLGAKATINVWYPDVAESGEFSLAQIWVLSGSLDSDLNSMEAG</sequence>
<evidence type="ECO:0000259" key="1">
    <source>
        <dbReference type="PROSITE" id="PS52045"/>
    </source>
</evidence>
<comment type="caution">
    <text evidence="2">The sequence shown here is derived from an EMBL/GenBank/DDBJ whole genome shotgun (WGS) entry which is preliminary data.</text>
</comment>
<dbReference type="PROSITE" id="PS52045">
    <property type="entry name" value="NEPROSIN_PEP_CD"/>
    <property type="match status" value="1"/>
</dbReference>
<evidence type="ECO:0000313" key="3">
    <source>
        <dbReference type="Proteomes" id="UP001153555"/>
    </source>
</evidence>
<accession>A0A9N7NMB4</accession>
<dbReference type="InterPro" id="IPR053168">
    <property type="entry name" value="Glutamic_endopeptidase"/>
</dbReference>
<dbReference type="AlphaFoldDB" id="A0A9N7NMB4"/>
<proteinExistence type="predicted"/>
<dbReference type="InterPro" id="IPR004314">
    <property type="entry name" value="Neprosin"/>
</dbReference>
<dbReference type="InterPro" id="IPR025521">
    <property type="entry name" value="Neprosin_propep"/>
</dbReference>
<keyword evidence="3" id="KW-1185">Reference proteome</keyword>
<protein>
    <recommendedName>
        <fullName evidence="1">Neprosin PEP catalytic domain-containing protein</fullName>
    </recommendedName>
</protein>
<dbReference type="PANTHER" id="PTHR31589:SF110">
    <property type="entry name" value="PROTEIN, PUTATIVE (DUF239)-RELATED"/>
    <property type="match status" value="1"/>
</dbReference>
<dbReference type="EMBL" id="CACSLK010027837">
    <property type="protein sequence ID" value="CAA0833118.1"/>
    <property type="molecule type" value="Genomic_DNA"/>
</dbReference>
<feature type="domain" description="Neprosin PEP catalytic" evidence="1">
    <location>
        <begin position="106"/>
        <end position="169"/>
    </location>
</feature>
<reference evidence="2" key="1">
    <citation type="submission" date="2019-12" db="EMBL/GenBank/DDBJ databases">
        <authorList>
            <person name="Scholes J."/>
        </authorList>
    </citation>
    <scope>NUCLEOTIDE SEQUENCE</scope>
</reference>
<organism evidence="2 3">
    <name type="scientific">Striga hermonthica</name>
    <name type="common">Purple witchweed</name>
    <name type="synonym">Buchnera hermonthica</name>
    <dbReference type="NCBI Taxonomy" id="68872"/>
    <lineage>
        <taxon>Eukaryota</taxon>
        <taxon>Viridiplantae</taxon>
        <taxon>Streptophyta</taxon>
        <taxon>Embryophyta</taxon>
        <taxon>Tracheophyta</taxon>
        <taxon>Spermatophyta</taxon>
        <taxon>Magnoliopsida</taxon>
        <taxon>eudicotyledons</taxon>
        <taxon>Gunneridae</taxon>
        <taxon>Pentapetalae</taxon>
        <taxon>asterids</taxon>
        <taxon>lamiids</taxon>
        <taxon>Lamiales</taxon>
        <taxon>Orobanchaceae</taxon>
        <taxon>Buchnereae</taxon>
        <taxon>Striga</taxon>
    </lineage>
</organism>
<gene>
    <name evidence="2" type="ORF">SHERM_28392</name>
</gene>
<dbReference type="PANTHER" id="PTHR31589">
    <property type="entry name" value="PROTEIN, PUTATIVE (DUF239)-RELATED-RELATED"/>
    <property type="match status" value="1"/>
</dbReference>
<evidence type="ECO:0000313" key="2">
    <source>
        <dbReference type="EMBL" id="CAA0833118.1"/>
    </source>
</evidence>
<dbReference type="Pfam" id="PF14365">
    <property type="entry name" value="Neprosin_AP"/>
    <property type="match status" value="1"/>
</dbReference>
<dbReference type="OrthoDB" id="1858978at2759"/>
<name>A0A9N7NMB4_STRHE</name>